<feature type="active site" description="Acyl-ester intermediate" evidence="4">
    <location>
        <position position="225"/>
    </location>
</feature>
<feature type="chain" id="PRO_5015370804" description="Carboxylic ester hydrolase" evidence="5">
    <location>
        <begin position="23"/>
        <end position="525"/>
    </location>
</feature>
<keyword evidence="8" id="KW-1185">Reference proteome</keyword>
<keyword evidence="2 5" id="KW-0378">Hydrolase</keyword>
<evidence type="ECO:0000256" key="3">
    <source>
        <dbReference type="ARBA" id="ARBA00023157"/>
    </source>
</evidence>
<dbReference type="InterPro" id="IPR019826">
    <property type="entry name" value="Carboxylesterase_B_AS"/>
</dbReference>
<dbReference type="Pfam" id="PF00135">
    <property type="entry name" value="COesterase"/>
    <property type="match status" value="1"/>
</dbReference>
<dbReference type="InterPro" id="IPR050654">
    <property type="entry name" value="AChE-related_enzymes"/>
</dbReference>
<name>A0A2T2NEN1_CORCC</name>
<dbReference type="InterPro" id="IPR019819">
    <property type="entry name" value="Carboxylesterase_B_CS"/>
</dbReference>
<keyword evidence="5" id="KW-0732">Signal</keyword>
<dbReference type="Gene3D" id="3.40.50.1820">
    <property type="entry name" value="alpha/beta hydrolase"/>
    <property type="match status" value="1"/>
</dbReference>
<proteinExistence type="inferred from homology"/>
<dbReference type="SUPFAM" id="SSF53474">
    <property type="entry name" value="alpha/beta-Hydrolases"/>
    <property type="match status" value="1"/>
</dbReference>
<evidence type="ECO:0000256" key="4">
    <source>
        <dbReference type="PIRSR" id="PIRSR600997-1"/>
    </source>
</evidence>
<gene>
    <name evidence="7" type="ORF">BS50DRAFT_612162</name>
</gene>
<dbReference type="STRING" id="1448308.A0A2T2NEN1"/>
<dbReference type="PROSITE" id="PS00941">
    <property type="entry name" value="CARBOXYLESTERASE_B_2"/>
    <property type="match status" value="1"/>
</dbReference>
<accession>A0A2T2NEN1</accession>
<dbReference type="EMBL" id="KZ678139">
    <property type="protein sequence ID" value="PSN63894.1"/>
    <property type="molecule type" value="Genomic_DNA"/>
</dbReference>
<dbReference type="EC" id="3.1.1.-" evidence="5"/>
<dbReference type="AlphaFoldDB" id="A0A2T2NEN1"/>
<dbReference type="InterPro" id="IPR029058">
    <property type="entry name" value="AB_hydrolase_fold"/>
</dbReference>
<dbReference type="InterPro" id="IPR000997">
    <property type="entry name" value="Cholinesterase"/>
</dbReference>
<dbReference type="Proteomes" id="UP000240883">
    <property type="component" value="Unassembled WGS sequence"/>
</dbReference>
<evidence type="ECO:0000256" key="5">
    <source>
        <dbReference type="RuleBase" id="RU361235"/>
    </source>
</evidence>
<evidence type="ECO:0000259" key="6">
    <source>
        <dbReference type="Pfam" id="PF00135"/>
    </source>
</evidence>
<dbReference type="PRINTS" id="PR00878">
    <property type="entry name" value="CHOLNESTRASE"/>
</dbReference>
<keyword evidence="3" id="KW-1015">Disulfide bond</keyword>
<dbReference type="PANTHER" id="PTHR43918:SF4">
    <property type="entry name" value="CARBOXYLIC ESTER HYDROLASE"/>
    <property type="match status" value="1"/>
</dbReference>
<dbReference type="InterPro" id="IPR002018">
    <property type="entry name" value="CarbesteraseB"/>
</dbReference>
<reference evidence="7 8" key="1">
    <citation type="journal article" date="2018" name="Front. Microbiol.">
        <title>Genome-Wide Analysis of Corynespora cassiicola Leaf Fall Disease Putative Effectors.</title>
        <authorList>
            <person name="Lopez D."/>
            <person name="Ribeiro S."/>
            <person name="Label P."/>
            <person name="Fumanal B."/>
            <person name="Venisse J.S."/>
            <person name="Kohler A."/>
            <person name="de Oliveira R.R."/>
            <person name="Labutti K."/>
            <person name="Lipzen A."/>
            <person name="Lail K."/>
            <person name="Bauer D."/>
            <person name="Ohm R.A."/>
            <person name="Barry K.W."/>
            <person name="Spatafora J."/>
            <person name="Grigoriev I.V."/>
            <person name="Martin F.M."/>
            <person name="Pujade-Renaud V."/>
        </authorList>
    </citation>
    <scope>NUCLEOTIDE SEQUENCE [LARGE SCALE GENOMIC DNA]</scope>
    <source>
        <strain evidence="7 8">Philippines</strain>
    </source>
</reference>
<feature type="active site" description="Charge relay system" evidence="4">
    <location>
        <position position="348"/>
    </location>
</feature>
<evidence type="ECO:0000313" key="8">
    <source>
        <dbReference type="Proteomes" id="UP000240883"/>
    </source>
</evidence>
<organism evidence="7 8">
    <name type="scientific">Corynespora cassiicola Philippines</name>
    <dbReference type="NCBI Taxonomy" id="1448308"/>
    <lineage>
        <taxon>Eukaryota</taxon>
        <taxon>Fungi</taxon>
        <taxon>Dikarya</taxon>
        <taxon>Ascomycota</taxon>
        <taxon>Pezizomycotina</taxon>
        <taxon>Dothideomycetes</taxon>
        <taxon>Pleosporomycetidae</taxon>
        <taxon>Pleosporales</taxon>
        <taxon>Corynesporascaceae</taxon>
        <taxon>Corynespora</taxon>
    </lineage>
</organism>
<comment type="similarity">
    <text evidence="1 5">Belongs to the type-B carboxylesterase/lipase family.</text>
</comment>
<protein>
    <recommendedName>
        <fullName evidence="5">Carboxylic ester hydrolase</fullName>
        <ecNumber evidence="5">3.1.1.-</ecNumber>
    </recommendedName>
</protein>
<feature type="active site" description="Charge relay system" evidence="4">
    <location>
        <position position="446"/>
    </location>
</feature>
<feature type="domain" description="Carboxylesterase type B" evidence="6">
    <location>
        <begin position="26"/>
        <end position="484"/>
    </location>
</feature>
<sequence length="525" mass="56659">MHSYGISSIALSLCLLINQISASNVPTATIDSGAVIGTTTSFPSSSTGVNKFLGIPFGAPPERFTPPKEPEPWPRPLEVKAAKPACIQKFACTYPEEVRQLTMFLFNEPAPEESEDCLYLNVFAPAAPYAGKGRAVLFWIYGGGLEFGHAGIPFYDGSYFAAQEDVIVVSANYRTNVFGFPSSPELPVQERNLGFLDQRLALDWVQRNIHAFGGDPDKITLFGESAGAFSIDALLTSHGRNTTPPFRAAILQSGQLSYRGNRVPGRPYVDSTPDWNNLVSLLNCSDSTSQIECVRTAPATTLKSIIEHQPLIFNPVYDNRTLVTNPGQTRKSGNIAPIPILSGTTRDEGRILVIGQSNLTAYLDATFGARLTPSLLSAITDAYSIGDKELPTAYNAIAAIETDVSFRCPDALFTADSAAAGIPTWRYVFDGVFRNTQQVNNTGAYHSSEIKIVFGTYERGNATVGQEALSAFMRGAWARFARDPVQGPGWNRVGTGAEFLGGAEDLDVGVDGRCGVWRDVLTGAI</sequence>
<evidence type="ECO:0000256" key="2">
    <source>
        <dbReference type="ARBA" id="ARBA00022801"/>
    </source>
</evidence>
<evidence type="ECO:0000313" key="7">
    <source>
        <dbReference type="EMBL" id="PSN63894.1"/>
    </source>
</evidence>
<dbReference type="PANTHER" id="PTHR43918">
    <property type="entry name" value="ACETYLCHOLINESTERASE"/>
    <property type="match status" value="1"/>
</dbReference>
<feature type="signal peptide" evidence="5">
    <location>
        <begin position="1"/>
        <end position="22"/>
    </location>
</feature>
<dbReference type="GO" id="GO:0004104">
    <property type="term" value="F:cholinesterase activity"/>
    <property type="evidence" value="ECO:0007669"/>
    <property type="project" value="InterPro"/>
</dbReference>
<dbReference type="PROSITE" id="PS00122">
    <property type="entry name" value="CARBOXYLESTERASE_B_1"/>
    <property type="match status" value="1"/>
</dbReference>
<dbReference type="OrthoDB" id="408631at2759"/>
<evidence type="ECO:0000256" key="1">
    <source>
        <dbReference type="ARBA" id="ARBA00005964"/>
    </source>
</evidence>